<feature type="disulfide bond" evidence="9">
    <location>
        <begin position="44"/>
        <end position="108"/>
    </location>
</feature>
<evidence type="ECO:0000256" key="8">
    <source>
        <dbReference type="ARBA" id="ARBA00069168"/>
    </source>
</evidence>
<keyword evidence="12" id="KW-1185">Reference proteome</keyword>
<proteinExistence type="predicted"/>
<keyword evidence="5" id="KW-0325">Glycoprotein</keyword>
<evidence type="ECO:0000256" key="6">
    <source>
        <dbReference type="ARBA" id="ARBA00058074"/>
    </source>
</evidence>
<feature type="domain" description="SRCR" evidence="10">
    <location>
        <begin position="19"/>
        <end position="119"/>
    </location>
</feature>
<dbReference type="PROSITE" id="PS50287">
    <property type="entry name" value="SRCR_2"/>
    <property type="match status" value="1"/>
</dbReference>
<evidence type="ECO:0000256" key="1">
    <source>
        <dbReference type="ARBA" id="ARBA00022729"/>
    </source>
</evidence>
<dbReference type="PROSITE" id="PS00420">
    <property type="entry name" value="SRCR_1"/>
    <property type="match status" value="1"/>
</dbReference>
<reference evidence="11" key="2">
    <citation type="submission" date="2025-09" db="UniProtKB">
        <authorList>
            <consortium name="Ensembl"/>
        </authorList>
    </citation>
    <scope>IDENTIFICATION</scope>
</reference>
<evidence type="ECO:0000313" key="11">
    <source>
        <dbReference type="Ensembl" id="ENSPSTP00000004018.1"/>
    </source>
</evidence>
<dbReference type="AlphaFoldDB" id="A0A8C9L5A2"/>
<dbReference type="Ensembl" id="ENSPSTT00000004225.1">
    <property type="protein sequence ID" value="ENSPSTP00000004018.1"/>
    <property type="gene ID" value="ENSPSTG00000002916.1"/>
</dbReference>
<dbReference type="PANTHER" id="PTHR47653">
    <property type="entry name" value="PROTEIN BARK BEETLE"/>
    <property type="match status" value="1"/>
</dbReference>
<evidence type="ECO:0000256" key="5">
    <source>
        <dbReference type="ARBA" id="ARBA00023180"/>
    </source>
</evidence>
<dbReference type="InterPro" id="IPR036772">
    <property type="entry name" value="SRCR-like_dom_sf"/>
</dbReference>
<dbReference type="SUPFAM" id="SSF56487">
    <property type="entry name" value="SRCR-like"/>
    <property type="match status" value="1"/>
</dbReference>
<keyword evidence="2" id="KW-0677">Repeat</keyword>
<dbReference type="InterPro" id="IPR001190">
    <property type="entry name" value="SRCR"/>
</dbReference>
<evidence type="ECO:0000256" key="2">
    <source>
        <dbReference type="ARBA" id="ARBA00022737"/>
    </source>
</evidence>
<dbReference type="Pfam" id="PF00530">
    <property type="entry name" value="SRCR"/>
    <property type="match status" value="1"/>
</dbReference>
<feature type="disulfide bond" evidence="9">
    <location>
        <begin position="88"/>
        <end position="98"/>
    </location>
</feature>
<keyword evidence="4" id="KW-0675">Receptor</keyword>
<dbReference type="Proteomes" id="UP000694428">
    <property type="component" value="Unplaced"/>
</dbReference>
<dbReference type="FunFam" id="3.10.250.10:FF:000007">
    <property type="entry name" value="Soluble scavenger receptor cysteine-rich domain-containing protein SSC5D"/>
    <property type="match status" value="1"/>
</dbReference>
<comment type="subunit">
    <text evidence="7">Interacts with LGALS1 and laminin.</text>
</comment>
<dbReference type="GO" id="GO:0016020">
    <property type="term" value="C:membrane"/>
    <property type="evidence" value="ECO:0007669"/>
    <property type="project" value="InterPro"/>
</dbReference>
<organism evidence="11 12">
    <name type="scientific">Pavo cristatus</name>
    <name type="common">Indian peafowl</name>
    <name type="synonym">Blue peafowl</name>
    <dbReference type="NCBI Taxonomy" id="9049"/>
    <lineage>
        <taxon>Eukaryota</taxon>
        <taxon>Metazoa</taxon>
        <taxon>Chordata</taxon>
        <taxon>Craniata</taxon>
        <taxon>Vertebrata</taxon>
        <taxon>Euteleostomi</taxon>
        <taxon>Archelosauria</taxon>
        <taxon>Archosauria</taxon>
        <taxon>Dinosauria</taxon>
        <taxon>Saurischia</taxon>
        <taxon>Theropoda</taxon>
        <taxon>Coelurosauria</taxon>
        <taxon>Aves</taxon>
        <taxon>Neognathae</taxon>
        <taxon>Galloanserae</taxon>
        <taxon>Galliformes</taxon>
        <taxon>Phasianidae</taxon>
        <taxon>Phasianinae</taxon>
        <taxon>Pavo</taxon>
    </lineage>
</organism>
<comment type="function">
    <text evidence="6">Binds to extracellular matrix proteins. Binds to pathogen-associated molecular patterns (PAMPs) present on the cell walls of Gram-positive and Gram-negative bacteria and fungi, behaving as a pattern recognition receptor (PRR). Induces bacterial and fungal aggregation and subsequent inhibition of PAMP-induced cytokine release. Does not possess intrinsic bactericidal activity. May play a role in the innate defense and homeostasis of certain epithelial surfaces.</text>
</comment>
<dbReference type="Gene3D" id="3.10.250.10">
    <property type="entry name" value="SRCR-like domain"/>
    <property type="match status" value="1"/>
</dbReference>
<accession>A0A8C9L5A2</accession>
<evidence type="ECO:0000256" key="9">
    <source>
        <dbReference type="PROSITE-ProRule" id="PRU00196"/>
    </source>
</evidence>
<evidence type="ECO:0000256" key="7">
    <source>
        <dbReference type="ARBA" id="ARBA00064153"/>
    </source>
</evidence>
<keyword evidence="1" id="KW-0732">Signal</keyword>
<reference evidence="11" key="1">
    <citation type="submission" date="2025-08" db="UniProtKB">
        <authorList>
            <consortium name="Ensembl"/>
        </authorList>
    </citation>
    <scope>IDENTIFICATION</scope>
</reference>
<dbReference type="SMART" id="SM00202">
    <property type="entry name" value="SR"/>
    <property type="match status" value="1"/>
</dbReference>
<evidence type="ECO:0000256" key="3">
    <source>
        <dbReference type="ARBA" id="ARBA00023157"/>
    </source>
</evidence>
<name>A0A8C9L5A2_PAVCR</name>
<sequence length="133" mass="14468">LTPSPTSLPLKDGFITAKVRLVDGPHRCAGRLEVLQNERWGTVCGNGWDMNDAIVVCRQLGCGIALSAPVQAHFGQGSDPIWMNRVSCIGTESSISECLSSPWGIQLCTHMDDAGVECSGELWMPHCWRQVDT</sequence>
<dbReference type="PRINTS" id="PR00258">
    <property type="entry name" value="SPERACTRCPTR"/>
</dbReference>
<protein>
    <recommendedName>
        <fullName evidence="8">Soluble scavenger receptor cysteine-rich domain-containing protein SSC5D</fullName>
    </recommendedName>
</protein>
<evidence type="ECO:0000313" key="12">
    <source>
        <dbReference type="Proteomes" id="UP000694428"/>
    </source>
</evidence>
<evidence type="ECO:0000256" key="4">
    <source>
        <dbReference type="ARBA" id="ARBA00023170"/>
    </source>
</evidence>
<feature type="disulfide bond" evidence="9">
    <location>
        <begin position="57"/>
        <end position="118"/>
    </location>
</feature>
<keyword evidence="3 9" id="KW-1015">Disulfide bond</keyword>
<dbReference type="PANTHER" id="PTHR47653:SF1">
    <property type="entry name" value="DELETED IN MALIGNANT BRAIN TUMORS 1 PROTEIN"/>
    <property type="match status" value="1"/>
</dbReference>
<evidence type="ECO:0000259" key="10">
    <source>
        <dbReference type="PROSITE" id="PS50287"/>
    </source>
</evidence>
<dbReference type="GO" id="GO:0045217">
    <property type="term" value="P:cell-cell junction maintenance"/>
    <property type="evidence" value="ECO:0007669"/>
    <property type="project" value="TreeGrafter"/>
</dbReference>
<dbReference type="InterPro" id="IPR053243">
    <property type="entry name" value="SJ_maturation_regulator"/>
</dbReference>